<evidence type="ECO:0000313" key="4">
    <source>
        <dbReference type="Proteomes" id="UP000542342"/>
    </source>
</evidence>
<proteinExistence type="predicted"/>
<organism evidence="3 4">
    <name type="scientific">Thermogemmata fonticola</name>
    <dbReference type="NCBI Taxonomy" id="2755323"/>
    <lineage>
        <taxon>Bacteria</taxon>
        <taxon>Pseudomonadati</taxon>
        <taxon>Planctomycetota</taxon>
        <taxon>Planctomycetia</taxon>
        <taxon>Gemmatales</taxon>
        <taxon>Gemmataceae</taxon>
        <taxon>Thermogemmata</taxon>
    </lineage>
</organism>
<keyword evidence="2" id="KW-0812">Transmembrane</keyword>
<evidence type="ECO:0000256" key="1">
    <source>
        <dbReference type="SAM" id="MobiDB-lite"/>
    </source>
</evidence>
<accession>A0A7V9ABB2</accession>
<feature type="transmembrane region" description="Helical" evidence="2">
    <location>
        <begin position="12"/>
        <end position="36"/>
    </location>
</feature>
<feature type="compositionally biased region" description="Low complexity" evidence="1">
    <location>
        <begin position="121"/>
        <end position="133"/>
    </location>
</feature>
<protein>
    <submittedName>
        <fullName evidence="3">Uncharacterized protein</fullName>
    </submittedName>
</protein>
<keyword evidence="2" id="KW-0472">Membrane</keyword>
<keyword evidence="2" id="KW-1133">Transmembrane helix</keyword>
<dbReference type="EMBL" id="JACEFB010000003">
    <property type="protein sequence ID" value="MBA2225888.1"/>
    <property type="molecule type" value="Genomic_DNA"/>
</dbReference>
<sequence>MTQRAPWPGLLIHTALTAVFLAMVGWFLVQLAAIALNQNPIPGPPAVPKDHLPPQDLEDRHSPQDLVAALQWQLPLRLAVLGALLVLLGEGLLILVRRSFSRLDSPQASPRSFSADPVSRPPAESTSSSSLPS</sequence>
<gene>
    <name evidence="3" type="ORF">H0921_06885</name>
</gene>
<evidence type="ECO:0000313" key="3">
    <source>
        <dbReference type="EMBL" id="MBA2225888.1"/>
    </source>
</evidence>
<feature type="transmembrane region" description="Helical" evidence="2">
    <location>
        <begin position="76"/>
        <end position="96"/>
    </location>
</feature>
<dbReference type="Proteomes" id="UP000542342">
    <property type="component" value="Unassembled WGS sequence"/>
</dbReference>
<feature type="region of interest" description="Disordered" evidence="1">
    <location>
        <begin position="103"/>
        <end position="133"/>
    </location>
</feature>
<name>A0A7V9ABB2_9BACT</name>
<evidence type="ECO:0000256" key="2">
    <source>
        <dbReference type="SAM" id="Phobius"/>
    </source>
</evidence>
<dbReference type="AlphaFoldDB" id="A0A7V9ABB2"/>
<reference evidence="3 4" key="1">
    <citation type="submission" date="2020-07" db="EMBL/GenBank/DDBJ databases">
        <title>Thermogemmata thermophila gen. nov., sp. nov., a novel moderate thermophilic planctomycete from a Kamchatka hot spring.</title>
        <authorList>
            <person name="Elcheninov A.G."/>
            <person name="Podosokorskaya O.A."/>
            <person name="Kovaleva O.L."/>
            <person name="Novikov A."/>
            <person name="Bonch-Osmolovskaya E.A."/>
            <person name="Toshchakov S.V."/>
            <person name="Kublanov I.V."/>
        </authorList>
    </citation>
    <scope>NUCLEOTIDE SEQUENCE [LARGE SCALE GENOMIC DNA]</scope>
    <source>
        <strain evidence="3 4">2918</strain>
    </source>
</reference>
<feature type="compositionally biased region" description="Polar residues" evidence="1">
    <location>
        <begin position="103"/>
        <end position="112"/>
    </location>
</feature>
<dbReference type="RefSeq" id="WP_194537320.1">
    <property type="nucleotide sequence ID" value="NZ_JACEFB010000003.1"/>
</dbReference>
<keyword evidence="4" id="KW-1185">Reference proteome</keyword>
<comment type="caution">
    <text evidence="3">The sequence shown here is derived from an EMBL/GenBank/DDBJ whole genome shotgun (WGS) entry which is preliminary data.</text>
</comment>